<reference evidence="3 4" key="1">
    <citation type="submission" date="2021-04" db="EMBL/GenBank/DDBJ databases">
        <title>Genome analysis of Polyangium sp.</title>
        <authorList>
            <person name="Li Y."/>
            <person name="Wang J."/>
        </authorList>
    </citation>
    <scope>NUCLEOTIDE SEQUENCE [LARGE SCALE GENOMIC DNA]</scope>
    <source>
        <strain evidence="3 4">SDU14</strain>
    </source>
</reference>
<gene>
    <name evidence="3" type="ORF">KEG57_05895</name>
</gene>
<evidence type="ECO:0000313" key="3">
    <source>
        <dbReference type="EMBL" id="MDC3980022.1"/>
    </source>
</evidence>
<accession>A0A9X3WXB9</accession>
<sequence length="725" mass="71172">MKRRFSRSRLSLVSILVPVALTSGCAAGGNTTSSSSNGQGGDGGEAGWGGPGGMGGSGGIGGMGGAGGSGGAGGTGGMGGMGGAGGSGGASVCTPGELDACYSGPPGTQIVGLCKAGLKTCLDDGSGYGPCVGEVVPMPESCQTMGDDDCDGLSNEEGCACTPGATAPCYTGPMGTLDKGACKAGTQTCNAEGTAYGACVGQVLPATETCLSPEDEDCDGLVNESGTGCVCAPGSTTACYTGPGGTLGVGICKAGTQTCNAEGSAYGPCVGEVLPQAENCMTPADESCTGLVGDMCAATGWIRSFGDPFDQDIIDIATDAQGNVIVVGQFVGTIDLGGGPLTTPNTVHDILVAKYDAQGNHVWSRRFGANGTDGARGVAVDSTGNIVVTGVFQSTVDFGGGPHVSVSGTSDVFVLKLSSAGAFVWSRAYGAAGGDEGSAVAVDPAGNVIVVGHYRNTVDFGGGAMTAAGLDDHFVLKLDPAGLHVWSRSYGDATSQGMRGVATDAAGDVYFTGFMEGTVNFGGGDLISLGGQDAMLVKLTAAGQHQWSRRLGGIGTQIGNGVTVDGAGNVIVIGAAAGTVDYGGGDLTSAGSNDIFVAKYAGTGVFQWAKLFGDTGDQVGFAVATDAQNNVVLAGRMTGSVNFGGASPLASLGGNDAFVVRLDALGAYVSGRRGGDNLEQWGRSTAVDGSGNVFVGGRFQGTLDLGTGFVSSAGANDAYVAKLLP</sequence>
<name>A0A9X3WXB9_9BACT</name>
<dbReference type="InterPro" id="IPR010620">
    <property type="entry name" value="SBBP_repeat"/>
</dbReference>
<dbReference type="InterPro" id="IPR052918">
    <property type="entry name" value="Motility_Chemotaxis_Reg"/>
</dbReference>
<dbReference type="PROSITE" id="PS51257">
    <property type="entry name" value="PROKAR_LIPOPROTEIN"/>
    <property type="match status" value="1"/>
</dbReference>
<comment type="caution">
    <text evidence="3">The sequence shown here is derived from an EMBL/GenBank/DDBJ whole genome shotgun (WGS) entry which is preliminary data.</text>
</comment>
<feature type="region of interest" description="Disordered" evidence="1">
    <location>
        <begin position="28"/>
        <end position="61"/>
    </location>
</feature>
<dbReference type="AlphaFoldDB" id="A0A9X3WXB9"/>
<dbReference type="RefSeq" id="WP_272458259.1">
    <property type="nucleotide sequence ID" value="NZ_JAGTJJ010000002.1"/>
</dbReference>
<dbReference type="PANTHER" id="PTHR35580">
    <property type="entry name" value="CELL SURFACE GLYCOPROTEIN (S-LAYER PROTEIN)-LIKE PROTEIN"/>
    <property type="match status" value="1"/>
</dbReference>
<dbReference type="SUPFAM" id="SSF101898">
    <property type="entry name" value="NHL repeat"/>
    <property type="match status" value="1"/>
</dbReference>
<dbReference type="Proteomes" id="UP001151081">
    <property type="component" value="Unassembled WGS sequence"/>
</dbReference>
<proteinExistence type="predicted"/>
<dbReference type="InterPro" id="IPR011042">
    <property type="entry name" value="6-blade_b-propeller_TolB-like"/>
</dbReference>
<feature type="chain" id="PRO_5040952475" evidence="2">
    <location>
        <begin position="29"/>
        <end position="725"/>
    </location>
</feature>
<feature type="compositionally biased region" description="Low complexity" evidence="1">
    <location>
        <begin position="28"/>
        <end position="37"/>
    </location>
</feature>
<protein>
    <submittedName>
        <fullName evidence="3">SBBP repeat-containing protein</fullName>
    </submittedName>
</protein>
<keyword evidence="4" id="KW-1185">Reference proteome</keyword>
<evidence type="ECO:0000256" key="1">
    <source>
        <dbReference type="SAM" id="MobiDB-lite"/>
    </source>
</evidence>
<feature type="signal peptide" evidence="2">
    <location>
        <begin position="1"/>
        <end position="28"/>
    </location>
</feature>
<dbReference type="PANTHER" id="PTHR35580:SF1">
    <property type="entry name" value="PHYTASE-LIKE DOMAIN-CONTAINING PROTEIN"/>
    <property type="match status" value="1"/>
</dbReference>
<organism evidence="3 4">
    <name type="scientific">Polyangium jinanense</name>
    <dbReference type="NCBI Taxonomy" id="2829994"/>
    <lineage>
        <taxon>Bacteria</taxon>
        <taxon>Pseudomonadati</taxon>
        <taxon>Myxococcota</taxon>
        <taxon>Polyangia</taxon>
        <taxon>Polyangiales</taxon>
        <taxon>Polyangiaceae</taxon>
        <taxon>Polyangium</taxon>
    </lineage>
</organism>
<dbReference type="Gene3D" id="2.120.10.30">
    <property type="entry name" value="TolB, C-terminal domain"/>
    <property type="match status" value="1"/>
</dbReference>
<dbReference type="Pfam" id="PF06739">
    <property type="entry name" value="SBBP"/>
    <property type="match status" value="1"/>
</dbReference>
<evidence type="ECO:0000256" key="2">
    <source>
        <dbReference type="SAM" id="SignalP"/>
    </source>
</evidence>
<evidence type="ECO:0000313" key="4">
    <source>
        <dbReference type="Proteomes" id="UP001151081"/>
    </source>
</evidence>
<dbReference type="EMBL" id="JAGTJJ010000002">
    <property type="protein sequence ID" value="MDC3980022.1"/>
    <property type="molecule type" value="Genomic_DNA"/>
</dbReference>
<keyword evidence="2" id="KW-0732">Signal</keyword>
<feature type="compositionally biased region" description="Gly residues" evidence="1">
    <location>
        <begin position="38"/>
        <end position="61"/>
    </location>
</feature>